<reference evidence="8 9" key="1">
    <citation type="submission" date="2018-08" db="EMBL/GenBank/DDBJ databases">
        <authorList>
            <person name="Laetsch R D."/>
            <person name="Stevens L."/>
            <person name="Kumar S."/>
            <person name="Blaxter L. M."/>
        </authorList>
    </citation>
    <scope>NUCLEOTIDE SEQUENCE [LARGE SCALE GENOMIC DNA]</scope>
</reference>
<keyword evidence="9" id="KW-1185">Reference proteome</keyword>
<dbReference type="PANTHER" id="PTHR10434:SF11">
    <property type="entry name" value="1-ACYL-SN-GLYCEROL-3-PHOSPHATE ACYLTRANSFERASE"/>
    <property type="match status" value="1"/>
</dbReference>
<feature type="transmembrane region" description="Helical" evidence="6">
    <location>
        <begin position="156"/>
        <end position="175"/>
    </location>
</feature>
<dbReference type="GO" id="GO:0016020">
    <property type="term" value="C:membrane"/>
    <property type="evidence" value="ECO:0007669"/>
    <property type="project" value="InterPro"/>
</dbReference>
<keyword evidence="4 5" id="KW-0012">Acyltransferase</keyword>
<keyword evidence="5" id="KW-0594">Phospholipid biosynthesis</keyword>
<keyword evidence="5" id="KW-0444">Lipid biosynthesis</keyword>
<proteinExistence type="inferred from homology"/>
<dbReference type="EMBL" id="UYRX01000158">
    <property type="protein sequence ID" value="VDK75840.1"/>
    <property type="molecule type" value="Genomic_DNA"/>
</dbReference>
<protein>
    <recommendedName>
        <fullName evidence="5">1-acyl-sn-glycerol-3-phosphate acyltransferase</fullName>
        <ecNumber evidence="5">2.3.1.51</ecNumber>
    </recommendedName>
</protein>
<comment type="domain">
    <text evidence="5">The HXXXXD motif is essential for acyltransferase activity and may constitute the binding site for the phosphate moiety of the glycerol-3-phosphate.</text>
</comment>
<dbReference type="GO" id="GO:0005783">
    <property type="term" value="C:endoplasmic reticulum"/>
    <property type="evidence" value="ECO:0007669"/>
    <property type="project" value="TreeGrafter"/>
</dbReference>
<keyword evidence="6" id="KW-0812">Transmembrane</keyword>
<dbReference type="STRING" id="42156.A0A3P6T916"/>
<evidence type="ECO:0000256" key="5">
    <source>
        <dbReference type="RuleBase" id="RU361267"/>
    </source>
</evidence>
<keyword evidence="5" id="KW-1208">Phospholipid metabolism</keyword>
<dbReference type="InterPro" id="IPR004552">
    <property type="entry name" value="AGP_acyltrans"/>
</dbReference>
<keyword evidence="5" id="KW-0443">Lipid metabolism</keyword>
<keyword evidence="6" id="KW-0472">Membrane</keyword>
<gene>
    <name evidence="8" type="ORF">NLS_LOCUS3089</name>
</gene>
<evidence type="ECO:0000313" key="9">
    <source>
        <dbReference type="Proteomes" id="UP000277928"/>
    </source>
</evidence>
<evidence type="ECO:0000256" key="1">
    <source>
        <dbReference type="ARBA" id="ARBA00004728"/>
    </source>
</evidence>
<keyword evidence="3 5" id="KW-0808">Transferase</keyword>
<accession>A0A3P6T916</accession>
<dbReference type="EC" id="2.3.1.51" evidence="5"/>
<evidence type="ECO:0000259" key="7">
    <source>
        <dbReference type="SMART" id="SM00563"/>
    </source>
</evidence>
<dbReference type="InterPro" id="IPR002123">
    <property type="entry name" value="Plipid/glycerol_acylTrfase"/>
</dbReference>
<dbReference type="GO" id="GO:0006654">
    <property type="term" value="P:phosphatidic acid biosynthetic process"/>
    <property type="evidence" value="ECO:0007669"/>
    <property type="project" value="TreeGrafter"/>
</dbReference>
<evidence type="ECO:0000256" key="2">
    <source>
        <dbReference type="ARBA" id="ARBA00008655"/>
    </source>
</evidence>
<dbReference type="Pfam" id="PF01553">
    <property type="entry name" value="Acyltransferase"/>
    <property type="match status" value="1"/>
</dbReference>
<sequence>MVGIYCTILLNAVIVCFAWPLYFFGDVPKFVFDSFNVLSRWTNIEVVVRNGDVLEKPGPFIFVCNHQSSIDIVVISHFWPSKCTVMMKKSLKYIPFFNFASVLSRAIFVDRFNRERAMKSLEECAKKVTEQKLSVFIFPEGTRNHGDGMIEFKKGAFNLAVFAQIPIIPIVISSYNRFYNKNTRYIANSGYVIAEVLDPVSTAGKTIQDVPALADAVRVKMVEAFSKISKEAAEEFANRQKEISEVKKIR</sequence>
<dbReference type="PANTHER" id="PTHR10434">
    <property type="entry name" value="1-ACYL-SN-GLYCEROL-3-PHOSPHATE ACYLTRANSFERASE"/>
    <property type="match status" value="1"/>
</dbReference>
<evidence type="ECO:0000313" key="8">
    <source>
        <dbReference type="EMBL" id="VDK75840.1"/>
    </source>
</evidence>
<dbReference type="AlphaFoldDB" id="A0A3P6T916"/>
<dbReference type="SMART" id="SM00563">
    <property type="entry name" value="PlsC"/>
    <property type="match status" value="1"/>
</dbReference>
<name>A0A3P6T916_LITSI</name>
<comment type="pathway">
    <text evidence="1">Phospholipid metabolism; CDP-diacylglycerol biosynthesis; CDP-diacylglycerol from sn-glycerol 3-phosphate: step 2/3.</text>
</comment>
<dbReference type="CDD" id="cd07989">
    <property type="entry name" value="LPLAT_AGPAT-like"/>
    <property type="match status" value="1"/>
</dbReference>
<dbReference type="OMA" id="LLYQWSM"/>
<evidence type="ECO:0000256" key="3">
    <source>
        <dbReference type="ARBA" id="ARBA00022679"/>
    </source>
</evidence>
<keyword evidence="6" id="KW-1133">Transmembrane helix</keyword>
<evidence type="ECO:0000256" key="6">
    <source>
        <dbReference type="SAM" id="Phobius"/>
    </source>
</evidence>
<comment type="similarity">
    <text evidence="2 5">Belongs to the 1-acyl-sn-glycerol-3-phosphate acyltransferase family.</text>
</comment>
<dbReference type="SUPFAM" id="SSF69593">
    <property type="entry name" value="Glycerol-3-phosphate (1)-acyltransferase"/>
    <property type="match status" value="1"/>
</dbReference>
<dbReference type="GO" id="GO:0003841">
    <property type="term" value="F:1-acylglycerol-3-phosphate O-acyltransferase activity"/>
    <property type="evidence" value="ECO:0007669"/>
    <property type="project" value="UniProtKB-UniRule"/>
</dbReference>
<feature type="domain" description="Phospholipid/glycerol acyltransferase" evidence="7">
    <location>
        <begin position="60"/>
        <end position="175"/>
    </location>
</feature>
<evidence type="ECO:0000256" key="4">
    <source>
        <dbReference type="ARBA" id="ARBA00023315"/>
    </source>
</evidence>
<feature type="transmembrane region" description="Helical" evidence="6">
    <location>
        <begin position="7"/>
        <end position="25"/>
    </location>
</feature>
<comment type="catalytic activity">
    <reaction evidence="5">
        <text>a 1-acyl-sn-glycero-3-phosphate + an acyl-CoA = a 1,2-diacyl-sn-glycero-3-phosphate + CoA</text>
        <dbReference type="Rhea" id="RHEA:19709"/>
        <dbReference type="ChEBI" id="CHEBI:57287"/>
        <dbReference type="ChEBI" id="CHEBI:57970"/>
        <dbReference type="ChEBI" id="CHEBI:58342"/>
        <dbReference type="ChEBI" id="CHEBI:58608"/>
        <dbReference type="EC" id="2.3.1.51"/>
    </reaction>
</comment>
<organism evidence="8 9">
    <name type="scientific">Litomosoides sigmodontis</name>
    <name type="common">Filarial nematode worm</name>
    <dbReference type="NCBI Taxonomy" id="42156"/>
    <lineage>
        <taxon>Eukaryota</taxon>
        <taxon>Metazoa</taxon>
        <taxon>Ecdysozoa</taxon>
        <taxon>Nematoda</taxon>
        <taxon>Chromadorea</taxon>
        <taxon>Rhabditida</taxon>
        <taxon>Spirurina</taxon>
        <taxon>Spiruromorpha</taxon>
        <taxon>Filarioidea</taxon>
        <taxon>Onchocercidae</taxon>
        <taxon>Litomosoides</taxon>
    </lineage>
</organism>
<dbReference type="OrthoDB" id="202234at2759"/>
<dbReference type="Proteomes" id="UP000277928">
    <property type="component" value="Unassembled WGS sequence"/>
</dbReference>
<dbReference type="NCBIfam" id="TIGR00530">
    <property type="entry name" value="AGP_acyltrn"/>
    <property type="match status" value="1"/>
</dbReference>